<dbReference type="GO" id="GO:0004467">
    <property type="term" value="F:long-chain fatty acid-CoA ligase activity"/>
    <property type="evidence" value="ECO:0007669"/>
    <property type="project" value="UniProtKB-EC"/>
</dbReference>
<comment type="catalytic activity">
    <reaction evidence="17">
        <text>tetracosanoate + ATP + CoA = tetracosanoyl-CoA + AMP + diphosphate</text>
        <dbReference type="Rhea" id="RHEA:33639"/>
        <dbReference type="ChEBI" id="CHEBI:30616"/>
        <dbReference type="ChEBI" id="CHEBI:31014"/>
        <dbReference type="ChEBI" id="CHEBI:33019"/>
        <dbReference type="ChEBI" id="CHEBI:57287"/>
        <dbReference type="ChEBI" id="CHEBI:65052"/>
        <dbReference type="ChEBI" id="CHEBI:456215"/>
    </reaction>
    <physiologicalReaction direction="left-to-right" evidence="17">
        <dbReference type="Rhea" id="RHEA:33640"/>
    </physiologicalReaction>
</comment>
<comment type="catalytic activity">
    <reaction evidence="13">
        <text>a long-chain fatty acid + ATP + CoA = a long-chain fatty acyl-CoA + AMP + diphosphate</text>
        <dbReference type="Rhea" id="RHEA:15421"/>
        <dbReference type="ChEBI" id="CHEBI:30616"/>
        <dbReference type="ChEBI" id="CHEBI:33019"/>
        <dbReference type="ChEBI" id="CHEBI:57287"/>
        <dbReference type="ChEBI" id="CHEBI:57560"/>
        <dbReference type="ChEBI" id="CHEBI:83139"/>
        <dbReference type="ChEBI" id="CHEBI:456215"/>
        <dbReference type="EC" id="6.2.1.3"/>
    </reaction>
    <physiologicalReaction direction="left-to-right" evidence="13">
        <dbReference type="Rhea" id="RHEA:15422"/>
    </physiologicalReaction>
</comment>
<evidence type="ECO:0000256" key="16">
    <source>
        <dbReference type="ARBA" id="ARBA00041297"/>
    </source>
</evidence>
<keyword evidence="5" id="KW-0436">Ligase</keyword>
<dbReference type="InterPro" id="IPR025110">
    <property type="entry name" value="AMP-bd_C"/>
</dbReference>
<dbReference type="FunFam" id="3.30.300.30:FF:000002">
    <property type="entry name" value="Long-chain fatty acid transport protein 1"/>
    <property type="match status" value="1"/>
</dbReference>
<keyword evidence="6" id="KW-0812">Transmembrane</keyword>
<dbReference type="FunFam" id="3.40.50.12780:FF:000005">
    <property type="entry name" value="Solute carrier family 27 member 6"/>
    <property type="match status" value="1"/>
</dbReference>
<sequence>MEIYFISTILAGALILPLALKTCFPYLWTDLQYVGVFLRILFKYVAIRRRRPPFFALDRFLERSAALPDKPFIVFGDEAYTYADADRASNRIANALRSQRGYEAGVSAALFMGNEPGFLFTWLALAKLGSPVALLNYNIRSKSLLHCFNCCKAKVLIAAAELKEAVEDVLPSLMEQGVTVLLWAHRCDTPGIESFSDKVQAASDTALPPSLRSRVTLRSPAVYIYTSGTTGLPKAALVDQNRLLSALAVVSTYGVTSKDVVYVNLPLYHTAGFVVGFLGCIETGSTIVLKRKFSASQFWDDCRKYNVTVVQYIGEVMRYLCCTPKKDNDKDHKVRLAIGNGLRAEVWKEFLNRFGNIQILEFYASTEGNVGFLNYAGKMGAVGRVHFIHKKLFPYILVKYDTERDEPIRDASGLCVEALKGETGLLVSKITDIAPFVGYAENEEQTERKKLRNVLKKGDLYFNTGDLMRIDKDNFIYFQDRVGDTFRWKGENVATTEVSDILSMSDCLQEANVYGVQVPGHEGRVGMAAATLKRDAQFDGSKLHDHVVSYLPSYARPRFIRLQSAVEVTGTFKQMKVKLVEQGFDPEQIQEPLYILDDRVRSYVPLTAEIYRSILSGHVKLSRPVTSALSRKL</sequence>
<reference evidence="20" key="1">
    <citation type="submission" date="2025-08" db="UniProtKB">
        <authorList>
            <consortium name="Ensembl"/>
        </authorList>
    </citation>
    <scope>IDENTIFICATION</scope>
</reference>
<keyword evidence="9" id="KW-1133">Transmembrane helix</keyword>
<evidence type="ECO:0000256" key="17">
    <source>
        <dbReference type="ARBA" id="ARBA00048666"/>
    </source>
</evidence>
<dbReference type="InterPro" id="IPR042099">
    <property type="entry name" value="ANL_N_sf"/>
</dbReference>
<name>A0A3Q2P3P0_FUNHE</name>
<keyword evidence="3" id="KW-0813">Transport</keyword>
<evidence type="ECO:0000259" key="19">
    <source>
        <dbReference type="Pfam" id="PF13193"/>
    </source>
</evidence>
<evidence type="ECO:0000256" key="5">
    <source>
        <dbReference type="ARBA" id="ARBA00022598"/>
    </source>
</evidence>
<comment type="subcellular location">
    <subcellularLocation>
        <location evidence="1">Cell membrane</location>
        <topology evidence="1">Multi-pass membrane protein</topology>
    </subcellularLocation>
</comment>
<evidence type="ECO:0000256" key="1">
    <source>
        <dbReference type="ARBA" id="ARBA00004651"/>
    </source>
</evidence>
<evidence type="ECO:0000256" key="4">
    <source>
        <dbReference type="ARBA" id="ARBA00022475"/>
    </source>
</evidence>
<dbReference type="PANTHER" id="PTHR43107">
    <property type="entry name" value="LONG-CHAIN FATTY ACID TRANSPORT PROTEIN"/>
    <property type="match status" value="1"/>
</dbReference>
<evidence type="ECO:0000256" key="9">
    <source>
        <dbReference type="ARBA" id="ARBA00022989"/>
    </source>
</evidence>
<feature type="domain" description="AMP-binding enzyme C-terminal" evidence="19">
    <location>
        <begin position="500"/>
        <end position="573"/>
    </location>
</feature>
<evidence type="ECO:0000256" key="14">
    <source>
        <dbReference type="ARBA" id="ARBA00026121"/>
    </source>
</evidence>
<dbReference type="GO" id="GO:0005324">
    <property type="term" value="F:long-chain fatty acid transmembrane transporter activity"/>
    <property type="evidence" value="ECO:0007669"/>
    <property type="project" value="TreeGrafter"/>
</dbReference>
<evidence type="ECO:0000259" key="18">
    <source>
        <dbReference type="Pfam" id="PF00501"/>
    </source>
</evidence>
<dbReference type="InterPro" id="IPR045851">
    <property type="entry name" value="AMP-bd_C_sf"/>
</dbReference>
<dbReference type="Pfam" id="PF00501">
    <property type="entry name" value="AMP-binding"/>
    <property type="match status" value="1"/>
</dbReference>
<feature type="domain" description="AMP-dependent synthetase/ligase" evidence="18">
    <location>
        <begin position="62"/>
        <end position="374"/>
    </location>
</feature>
<evidence type="ECO:0000256" key="6">
    <source>
        <dbReference type="ARBA" id="ARBA00022692"/>
    </source>
</evidence>
<keyword evidence="11" id="KW-0443">Lipid metabolism</keyword>
<dbReference type="GO" id="GO:0005886">
    <property type="term" value="C:plasma membrane"/>
    <property type="evidence" value="ECO:0007669"/>
    <property type="project" value="UniProtKB-SubCell"/>
</dbReference>
<proteinExistence type="inferred from homology"/>
<dbReference type="InterPro" id="IPR000873">
    <property type="entry name" value="AMP-dep_synth/lig_dom"/>
</dbReference>
<dbReference type="STRING" id="8078.ENSFHEP00000006729"/>
<evidence type="ECO:0000256" key="15">
    <source>
        <dbReference type="ARBA" id="ARBA00036527"/>
    </source>
</evidence>
<comment type="similarity">
    <text evidence="2">Belongs to the ATP-dependent AMP-binding enzyme family.</text>
</comment>
<keyword evidence="8" id="KW-0276">Fatty acid metabolism</keyword>
<keyword evidence="21" id="KW-1185">Reference proteome</keyword>
<evidence type="ECO:0000256" key="13">
    <source>
        <dbReference type="ARBA" id="ARBA00024484"/>
    </source>
</evidence>
<evidence type="ECO:0000313" key="21">
    <source>
        <dbReference type="Proteomes" id="UP000265000"/>
    </source>
</evidence>
<dbReference type="Pfam" id="PF13193">
    <property type="entry name" value="AMP-binding_C"/>
    <property type="match status" value="1"/>
</dbReference>
<dbReference type="InterPro" id="IPR020845">
    <property type="entry name" value="AMP-binding_CS"/>
</dbReference>
<evidence type="ECO:0000256" key="11">
    <source>
        <dbReference type="ARBA" id="ARBA00023098"/>
    </source>
</evidence>
<evidence type="ECO:0000256" key="3">
    <source>
        <dbReference type="ARBA" id="ARBA00022448"/>
    </source>
</evidence>
<keyword evidence="7" id="KW-0547">Nucleotide-binding</keyword>
<dbReference type="Proteomes" id="UP000265000">
    <property type="component" value="Unplaced"/>
</dbReference>
<dbReference type="AlphaFoldDB" id="A0A3Q2P3P0"/>
<dbReference type="GO" id="GO:0000166">
    <property type="term" value="F:nucleotide binding"/>
    <property type="evidence" value="ECO:0007669"/>
    <property type="project" value="UniProtKB-KW"/>
</dbReference>
<evidence type="ECO:0000256" key="10">
    <source>
        <dbReference type="ARBA" id="ARBA00023055"/>
    </source>
</evidence>
<dbReference type="Gene3D" id="3.30.300.30">
    <property type="match status" value="1"/>
</dbReference>
<evidence type="ECO:0000256" key="2">
    <source>
        <dbReference type="ARBA" id="ARBA00006432"/>
    </source>
</evidence>
<dbReference type="GO" id="GO:0044539">
    <property type="term" value="P:long-chain fatty acid import into cell"/>
    <property type="evidence" value="ECO:0007669"/>
    <property type="project" value="TreeGrafter"/>
</dbReference>
<dbReference type="GeneTree" id="ENSGT00940000164068"/>
<dbReference type="PANTHER" id="PTHR43107:SF23">
    <property type="entry name" value="VERY LONG-CHAIN ACYL-COA SYNTHETASE"/>
    <property type="match status" value="1"/>
</dbReference>
<organism evidence="20 21">
    <name type="scientific">Fundulus heteroclitus</name>
    <name type="common">Killifish</name>
    <name type="synonym">Mummichog</name>
    <dbReference type="NCBI Taxonomy" id="8078"/>
    <lineage>
        <taxon>Eukaryota</taxon>
        <taxon>Metazoa</taxon>
        <taxon>Chordata</taxon>
        <taxon>Craniata</taxon>
        <taxon>Vertebrata</taxon>
        <taxon>Euteleostomi</taxon>
        <taxon>Actinopterygii</taxon>
        <taxon>Neopterygii</taxon>
        <taxon>Teleostei</taxon>
        <taxon>Neoteleostei</taxon>
        <taxon>Acanthomorphata</taxon>
        <taxon>Ovalentaria</taxon>
        <taxon>Atherinomorphae</taxon>
        <taxon>Cyprinodontiformes</taxon>
        <taxon>Fundulidae</taxon>
        <taxon>Fundulus</taxon>
    </lineage>
</organism>
<dbReference type="GO" id="GO:0005789">
    <property type="term" value="C:endoplasmic reticulum membrane"/>
    <property type="evidence" value="ECO:0007669"/>
    <property type="project" value="TreeGrafter"/>
</dbReference>
<accession>A0A3Q2P3P0</accession>
<dbReference type="NCBIfam" id="NF006134">
    <property type="entry name" value="PRK08279.1"/>
    <property type="match status" value="1"/>
</dbReference>
<evidence type="ECO:0000256" key="8">
    <source>
        <dbReference type="ARBA" id="ARBA00022832"/>
    </source>
</evidence>
<evidence type="ECO:0000256" key="7">
    <source>
        <dbReference type="ARBA" id="ARBA00022741"/>
    </source>
</evidence>
<evidence type="ECO:0000256" key="12">
    <source>
        <dbReference type="ARBA" id="ARBA00023136"/>
    </source>
</evidence>
<keyword evidence="12" id="KW-0472">Membrane</keyword>
<keyword evidence="4" id="KW-1003">Cell membrane</keyword>
<keyword evidence="10" id="KW-0445">Lipid transport</keyword>
<dbReference type="EC" id="6.2.1.3" evidence="14"/>
<dbReference type="Ensembl" id="ENSFHET00000005006.1">
    <property type="protein sequence ID" value="ENSFHEP00000006729.1"/>
    <property type="gene ID" value="ENSFHEG00000007841.1"/>
</dbReference>
<reference evidence="20" key="2">
    <citation type="submission" date="2025-09" db="UniProtKB">
        <authorList>
            <consortium name="Ensembl"/>
        </authorList>
    </citation>
    <scope>IDENTIFICATION</scope>
</reference>
<dbReference type="SUPFAM" id="SSF56801">
    <property type="entry name" value="Acetyl-CoA synthetase-like"/>
    <property type="match status" value="1"/>
</dbReference>
<comment type="catalytic activity">
    <reaction evidence="15">
        <text>a very long-chain fatty acid + ATP + CoA = a very long-chain fatty acyl-CoA + AMP + diphosphate</text>
        <dbReference type="Rhea" id="RHEA:54536"/>
        <dbReference type="ChEBI" id="CHEBI:30616"/>
        <dbReference type="ChEBI" id="CHEBI:33019"/>
        <dbReference type="ChEBI" id="CHEBI:57287"/>
        <dbReference type="ChEBI" id="CHEBI:58950"/>
        <dbReference type="ChEBI" id="CHEBI:138261"/>
        <dbReference type="ChEBI" id="CHEBI:456215"/>
    </reaction>
    <physiologicalReaction direction="left-to-right" evidence="15">
        <dbReference type="Rhea" id="RHEA:54537"/>
    </physiologicalReaction>
</comment>
<dbReference type="PROSITE" id="PS00455">
    <property type="entry name" value="AMP_BINDING"/>
    <property type="match status" value="1"/>
</dbReference>
<evidence type="ECO:0000313" key="20">
    <source>
        <dbReference type="Ensembl" id="ENSFHEP00000006729.1"/>
    </source>
</evidence>
<dbReference type="Gene3D" id="3.40.50.12780">
    <property type="entry name" value="N-terminal domain of ligase-like"/>
    <property type="match status" value="1"/>
</dbReference>
<protein>
    <recommendedName>
        <fullName evidence="14">long-chain-fatty-acid--CoA ligase</fullName>
        <ecNumber evidence="14">6.2.1.3</ecNumber>
    </recommendedName>
    <alternativeName>
        <fullName evidence="16">Long-chain-fatty-acid--CoA ligase</fullName>
    </alternativeName>
</protein>